<dbReference type="Proteomes" id="UP001148662">
    <property type="component" value="Unassembled WGS sequence"/>
</dbReference>
<keyword evidence="2" id="KW-1185">Reference proteome</keyword>
<protein>
    <submittedName>
        <fullName evidence="1">Uncharacterized protein</fullName>
    </submittedName>
</protein>
<evidence type="ECO:0000313" key="2">
    <source>
        <dbReference type="Proteomes" id="UP001148662"/>
    </source>
</evidence>
<reference evidence="1" key="1">
    <citation type="submission" date="2022-07" db="EMBL/GenBank/DDBJ databases">
        <title>Genome Sequence of Phlebia brevispora.</title>
        <authorList>
            <person name="Buettner E."/>
        </authorList>
    </citation>
    <scope>NUCLEOTIDE SEQUENCE</scope>
    <source>
        <strain evidence="1">MPL23</strain>
    </source>
</reference>
<sequence length="407" mass="45649">MEKTASKGSPPRQTIWWFGSTFFTLVHIGAFIGLYYRPFSSVSWETLLLTFVLYQGAMLGVTMGYHRLYSHRAFKAGPILSAVVAFLGASATQGSARWCDQGSKTSPTPHDPVHDPYAASSGLLWSHLGWVFYKTHYERMNLIDTADLDKDTVPLSFFAAFGVPPLVSYLRGDHDVLGAFIWAGLVKCVLVWHCTFFINSLAHWNGVQLYTDENTSRGNFILAVLTCGEGNHNFHTFPQDFRSGPTILEWDPPKWILLLLQRFGLVSNLRRARQDDVSEAKLYMSLKAFVDAEALEKLYPVDAGEQPSWTLEKAQEYADSAGRCLVVIGGYIMDVTAYLGEHPGGAAIIRKYSLRKAQNKANDNETNAVDPELWKQATWAFSGGMNKHSRPARRRLRDLTIARLVED</sequence>
<accession>A0ACC1SAG6</accession>
<proteinExistence type="predicted"/>
<comment type="caution">
    <text evidence="1">The sequence shown here is derived from an EMBL/GenBank/DDBJ whole genome shotgun (WGS) entry which is preliminary data.</text>
</comment>
<name>A0ACC1SAG6_9APHY</name>
<evidence type="ECO:0000313" key="1">
    <source>
        <dbReference type="EMBL" id="KAJ3535565.1"/>
    </source>
</evidence>
<dbReference type="EMBL" id="JANHOG010001531">
    <property type="protein sequence ID" value="KAJ3535565.1"/>
    <property type="molecule type" value="Genomic_DNA"/>
</dbReference>
<gene>
    <name evidence="1" type="ORF">NM688_g6962</name>
</gene>
<organism evidence="1 2">
    <name type="scientific">Phlebia brevispora</name>
    <dbReference type="NCBI Taxonomy" id="194682"/>
    <lineage>
        <taxon>Eukaryota</taxon>
        <taxon>Fungi</taxon>
        <taxon>Dikarya</taxon>
        <taxon>Basidiomycota</taxon>
        <taxon>Agaricomycotina</taxon>
        <taxon>Agaricomycetes</taxon>
        <taxon>Polyporales</taxon>
        <taxon>Meruliaceae</taxon>
        <taxon>Phlebia</taxon>
    </lineage>
</organism>